<accession>A0ABS8YYB1</accession>
<feature type="transmembrane region" description="Helical" evidence="2">
    <location>
        <begin position="60"/>
        <end position="84"/>
    </location>
</feature>
<dbReference type="RefSeq" id="WP_233677611.1">
    <property type="nucleotide sequence ID" value="NZ_JAJUOS010000012.1"/>
</dbReference>
<gene>
    <name evidence="3" type="ORF">LZA78_14360</name>
</gene>
<evidence type="ECO:0000313" key="4">
    <source>
        <dbReference type="Proteomes" id="UP001521181"/>
    </source>
</evidence>
<dbReference type="Proteomes" id="UP001521181">
    <property type="component" value="Unassembled WGS sequence"/>
</dbReference>
<proteinExistence type="predicted"/>
<keyword evidence="2" id="KW-0812">Transmembrane</keyword>
<keyword evidence="2" id="KW-1133">Transmembrane helix</keyword>
<keyword evidence="2" id="KW-0472">Membrane</keyword>
<name>A0ABS8YYB1_9RHOB</name>
<evidence type="ECO:0000256" key="2">
    <source>
        <dbReference type="SAM" id="Phobius"/>
    </source>
</evidence>
<keyword evidence="4" id="KW-1185">Reference proteome</keyword>
<comment type="caution">
    <text evidence="3">The sequence shown here is derived from an EMBL/GenBank/DDBJ whole genome shotgun (WGS) entry which is preliminary data.</text>
</comment>
<evidence type="ECO:0000313" key="3">
    <source>
        <dbReference type="EMBL" id="MCE5974668.1"/>
    </source>
</evidence>
<feature type="transmembrane region" description="Helical" evidence="2">
    <location>
        <begin position="34"/>
        <end position="54"/>
    </location>
</feature>
<protein>
    <submittedName>
        <fullName evidence="3">Uncharacterized protein</fullName>
    </submittedName>
</protein>
<feature type="region of interest" description="Disordered" evidence="1">
    <location>
        <begin position="148"/>
        <end position="178"/>
    </location>
</feature>
<evidence type="ECO:0000256" key="1">
    <source>
        <dbReference type="SAM" id="MobiDB-lite"/>
    </source>
</evidence>
<sequence>MSEAKPDPNQPDDAALSGVLSRLQPEARFGRSEGVAIALSLLWLTLVGGFWALMPAPEGGITALSAIMSLVAAVLPIVMIWVAAVTARTAREMRAEAQALKSSVEAMRSAWINQSHARSGQIVEKKLDEIAAAARQAETAIVTFTSRRDSLSTQPSADRKAALSAPRQAAPGEDQPALALGTPADALAEPVSVADFIRALNFPDNAEDREGFRALRRALEDRTMAKLIRAAQDVLNLLAQDGIYMDDLRPDRARPELWRRFARGERGREMAALAGVRDRSSLALTAGRMRNDTIFRDAAHHFLRQFDRTLTEFEKNASDQEVAEMAETRTTRAFMLLGRVTGTFD</sequence>
<reference evidence="3 4" key="1">
    <citation type="submission" date="2021-12" db="EMBL/GenBank/DDBJ databases">
        <title>Sinirhodobacter sp. WL0062 is a bacterium isolated from seawater.</title>
        <authorList>
            <person name="Wang L."/>
            <person name="He W."/>
            <person name="Zhang D.-F."/>
        </authorList>
    </citation>
    <scope>NUCLEOTIDE SEQUENCE [LARGE SCALE GENOMIC DNA]</scope>
    <source>
        <strain evidence="3 4">WL0062</strain>
    </source>
</reference>
<organism evidence="3 4">
    <name type="scientific">Rhodobacter flavimaris</name>
    <dbReference type="NCBI Taxonomy" id="2907145"/>
    <lineage>
        <taxon>Bacteria</taxon>
        <taxon>Pseudomonadati</taxon>
        <taxon>Pseudomonadota</taxon>
        <taxon>Alphaproteobacteria</taxon>
        <taxon>Rhodobacterales</taxon>
        <taxon>Rhodobacter group</taxon>
        <taxon>Rhodobacter</taxon>
    </lineage>
</organism>
<dbReference type="EMBL" id="JAJUOS010000012">
    <property type="protein sequence ID" value="MCE5974668.1"/>
    <property type="molecule type" value="Genomic_DNA"/>
</dbReference>